<dbReference type="OrthoDB" id="6181537at2"/>
<dbReference type="RefSeq" id="WP_062294969.1">
    <property type="nucleotide sequence ID" value="NZ_CP012036.1"/>
</dbReference>
<dbReference type="PANTHER" id="PTHR47914">
    <property type="entry name" value="ALPHA/BETA-HYDROLASES SUPERFAMILY PROTEIN"/>
    <property type="match status" value="1"/>
</dbReference>
<reference evidence="3" key="1">
    <citation type="submission" date="2015-07" db="EMBL/GenBank/DDBJ databases">
        <title>Genome Of Nitrogen-Fixing Cyanobacterium Nostoc piscinale CENA21 From Solimoes/Amazon River Floodplain Sediments And Comparative Genomics To Uncover Biosynthetic Natural Products Potential.</title>
        <authorList>
            <person name="Leao T.F."/>
            <person name="Leao P.N."/>
            <person name="Guimaraes P.I."/>
            <person name="de Melo A.G.C."/>
            <person name="Ramos R.T.J."/>
            <person name="Silva A."/>
            <person name="Fiore M.F."/>
            <person name="Schneider M.P.C."/>
        </authorList>
    </citation>
    <scope>NUCLEOTIDE SEQUENCE [LARGE SCALE GENOMIC DNA]</scope>
    <source>
        <strain evidence="3">CENA21</strain>
    </source>
</reference>
<feature type="domain" description="AB hydrolase-1" evidence="1">
    <location>
        <begin position="47"/>
        <end position="260"/>
    </location>
</feature>
<name>A0A0M3V5X6_9NOSO</name>
<sequence>MTVKTKHQFSFEWQQNRYAIAYDTVGQGKPVLLLPAFSTVSSRGEMQGIAERIAHRYQAVTLDWLGFGESERPALDYQPALLQQMLQAFVQQTFSEPVAIIAAGHTAGYALQLAQQQPQTCSCIILVAPTWRGPLPTMGVPKPLATAVRQLVRFPVIGQGLYQANTTKGFLRLMYGRHVYADKSHLTPEFIEQKQQITRQSGARFAPAAFVTGGLDPVRDRQEFLALLQSSLVPVQLILAEQAPPYSKQEMTAMAAIPEIQSLTLPGTLGMSEEYAAEVAESILPFLDTNIPHNSGVRS</sequence>
<dbReference type="Pfam" id="PF12697">
    <property type="entry name" value="Abhydrolase_6"/>
    <property type="match status" value="1"/>
</dbReference>
<dbReference type="STRING" id="224013.ACX27_18880"/>
<accession>A0A0M3V5X6</accession>
<dbReference type="SUPFAM" id="SSF53474">
    <property type="entry name" value="alpha/beta-Hydrolases"/>
    <property type="match status" value="1"/>
</dbReference>
<dbReference type="KEGG" id="npz:ACX27_18880"/>
<dbReference type="EMBL" id="CP012036">
    <property type="protein sequence ID" value="ALF54437.1"/>
    <property type="molecule type" value="Genomic_DNA"/>
</dbReference>
<keyword evidence="2" id="KW-0378">Hydrolase</keyword>
<evidence type="ECO:0000313" key="3">
    <source>
        <dbReference type="Proteomes" id="UP000062645"/>
    </source>
</evidence>
<dbReference type="PANTHER" id="PTHR47914:SF1">
    <property type="entry name" value="ALPHA_BETA-HYDROLASES SUPERFAMILY PROTEIN"/>
    <property type="match status" value="1"/>
</dbReference>
<dbReference type="Proteomes" id="UP000062645">
    <property type="component" value="Chromosome"/>
</dbReference>
<proteinExistence type="predicted"/>
<protein>
    <submittedName>
        <fullName evidence="2">Alpha/beta hydrolase</fullName>
    </submittedName>
</protein>
<dbReference type="InterPro" id="IPR029058">
    <property type="entry name" value="AB_hydrolase_fold"/>
</dbReference>
<gene>
    <name evidence="2" type="ORF">ACX27_18880</name>
</gene>
<dbReference type="InterPro" id="IPR000073">
    <property type="entry name" value="AB_hydrolase_1"/>
</dbReference>
<dbReference type="PATRIC" id="fig|224013.5.peg.4516"/>
<evidence type="ECO:0000313" key="2">
    <source>
        <dbReference type="EMBL" id="ALF54437.1"/>
    </source>
</evidence>
<reference evidence="2 3" key="2">
    <citation type="journal article" date="2016" name="Genome Announc.">
        <title>Draft Genome Sequence of the N2-Fixing Cyanobacterium Nostoc piscinale CENA21, Isolated from the Brazilian Amazon Floodplain.</title>
        <authorList>
            <person name="Leao T."/>
            <person name="Guimaraes P.I."/>
            <person name="de Melo A.G."/>
            <person name="Ramos R.T."/>
            <person name="Leao P.N."/>
            <person name="Silva A."/>
            <person name="Fiore M.F."/>
            <person name="Schneider M.P."/>
        </authorList>
    </citation>
    <scope>NUCLEOTIDE SEQUENCE [LARGE SCALE GENOMIC DNA]</scope>
    <source>
        <strain evidence="2 3">CENA21</strain>
    </source>
</reference>
<dbReference type="Gene3D" id="3.40.50.1820">
    <property type="entry name" value="alpha/beta hydrolase"/>
    <property type="match status" value="1"/>
</dbReference>
<dbReference type="GO" id="GO:0016787">
    <property type="term" value="F:hydrolase activity"/>
    <property type="evidence" value="ECO:0007669"/>
    <property type="project" value="UniProtKB-KW"/>
</dbReference>
<evidence type="ECO:0000259" key="1">
    <source>
        <dbReference type="Pfam" id="PF12697"/>
    </source>
</evidence>
<dbReference type="AlphaFoldDB" id="A0A0M3V5X6"/>
<organism evidence="2 3">
    <name type="scientific">Nostoc piscinale CENA21</name>
    <dbReference type="NCBI Taxonomy" id="224013"/>
    <lineage>
        <taxon>Bacteria</taxon>
        <taxon>Bacillati</taxon>
        <taxon>Cyanobacteriota</taxon>
        <taxon>Cyanophyceae</taxon>
        <taxon>Nostocales</taxon>
        <taxon>Nostocaceae</taxon>
        <taxon>Nostoc</taxon>
    </lineage>
</organism>
<keyword evidence="3" id="KW-1185">Reference proteome</keyword>